<accession>A0A7K9WXA6</accession>
<comment type="caution">
    <text evidence="1">The sequence shown here is derived from an EMBL/GenBank/DDBJ whole genome shotgun (WGS) entry which is preliminary data.</text>
</comment>
<dbReference type="InterPro" id="IPR020338">
    <property type="entry name" value="SMN_gemin7"/>
</dbReference>
<dbReference type="PANTHER" id="PTHR14679:SF1">
    <property type="entry name" value="GEM-ASSOCIATED PROTEIN 7"/>
    <property type="match status" value="1"/>
</dbReference>
<feature type="non-terminal residue" evidence="1">
    <location>
        <position position="77"/>
    </location>
</feature>
<dbReference type="GO" id="GO:0034719">
    <property type="term" value="C:SMN-Sm protein complex"/>
    <property type="evidence" value="ECO:0007669"/>
    <property type="project" value="InterPro"/>
</dbReference>
<dbReference type="PANTHER" id="PTHR14679">
    <property type="entry name" value="GEM-ASSOCIATED PROTEIN 7"/>
    <property type="match status" value="1"/>
</dbReference>
<protein>
    <submittedName>
        <fullName evidence="1">GEMI7 protein</fullName>
    </submittedName>
</protein>
<dbReference type="Gene3D" id="2.30.30.100">
    <property type="match status" value="1"/>
</dbReference>
<dbReference type="GO" id="GO:0000387">
    <property type="term" value="P:spliceosomal snRNP assembly"/>
    <property type="evidence" value="ECO:0007669"/>
    <property type="project" value="TreeGrafter"/>
</dbReference>
<reference evidence="1 2" key="1">
    <citation type="submission" date="2019-09" db="EMBL/GenBank/DDBJ databases">
        <title>Bird 10,000 Genomes (B10K) Project - Family phase.</title>
        <authorList>
            <person name="Zhang G."/>
        </authorList>
    </citation>
    <scope>NUCLEOTIDE SEQUENCE [LARGE SCALE GENOMIC DNA]</scope>
    <source>
        <strain evidence="1">B10K-DU-001-49</strain>
        <tissue evidence="1">Muscle</tissue>
    </source>
</reference>
<dbReference type="EMBL" id="VXAC01013271">
    <property type="protein sequence ID" value="NXI89223.1"/>
    <property type="molecule type" value="Genomic_DNA"/>
</dbReference>
<dbReference type="Proteomes" id="UP000561178">
    <property type="component" value="Unassembled WGS sequence"/>
</dbReference>
<sequence>QRVRALLRERFLRLLSLARGRPARFSLWSGGAALEAELEAELGAADAELGALQVDSLRTPLGTQRAALLRAGDVLGF</sequence>
<organism evidence="1 2">
    <name type="scientific">Rhipidura dahli</name>
    <dbReference type="NCBI Taxonomy" id="667186"/>
    <lineage>
        <taxon>Eukaryota</taxon>
        <taxon>Metazoa</taxon>
        <taxon>Chordata</taxon>
        <taxon>Craniata</taxon>
        <taxon>Vertebrata</taxon>
        <taxon>Euteleostomi</taxon>
        <taxon>Archelosauria</taxon>
        <taxon>Archosauria</taxon>
        <taxon>Dinosauria</taxon>
        <taxon>Saurischia</taxon>
        <taxon>Theropoda</taxon>
        <taxon>Coelurosauria</taxon>
        <taxon>Aves</taxon>
        <taxon>Neognathae</taxon>
        <taxon>Neoaves</taxon>
        <taxon>Telluraves</taxon>
        <taxon>Australaves</taxon>
        <taxon>Passeriformes</taxon>
        <taxon>Rhipiduridae</taxon>
        <taxon>Rhipidura</taxon>
    </lineage>
</organism>
<proteinExistence type="predicted"/>
<evidence type="ECO:0000313" key="1">
    <source>
        <dbReference type="EMBL" id="NXI89223.1"/>
    </source>
</evidence>
<dbReference type="AlphaFoldDB" id="A0A7K9WXA6"/>
<dbReference type="Pfam" id="PF11095">
    <property type="entry name" value="Gemin7"/>
    <property type="match status" value="1"/>
</dbReference>
<feature type="non-terminal residue" evidence="1">
    <location>
        <position position="1"/>
    </location>
</feature>
<gene>
    <name evidence="1" type="primary">Gemin7</name>
    <name evidence="1" type="ORF">RHIDAH_R15931</name>
</gene>
<evidence type="ECO:0000313" key="2">
    <source>
        <dbReference type="Proteomes" id="UP000561178"/>
    </source>
</evidence>
<name>A0A7K9WXA6_9PASS</name>
<keyword evidence="2" id="KW-1185">Reference proteome</keyword>